<gene>
    <name evidence="1" type="ORF">M513_13000</name>
    <name evidence="2" type="ORF">M514_13000</name>
</gene>
<protein>
    <submittedName>
        <fullName evidence="1">Uncharacterized protein</fullName>
    </submittedName>
</protein>
<evidence type="ECO:0000313" key="3">
    <source>
        <dbReference type="Proteomes" id="UP000030764"/>
    </source>
</evidence>
<sequence>MGESTVDGRTSVHDATATVNHYSVSEIMKMAVGTDRSMQLVHNDLCRQTAARSQANCQKVYRKAVLYLNG</sequence>
<evidence type="ECO:0000313" key="1">
    <source>
        <dbReference type="EMBL" id="KFD46105.1"/>
    </source>
</evidence>
<accession>A0A085LMA9</accession>
<dbReference type="EMBL" id="KL367693">
    <property type="protein sequence ID" value="KFD60127.1"/>
    <property type="molecule type" value="Genomic_DNA"/>
</dbReference>
<dbReference type="EMBL" id="KL363393">
    <property type="protein sequence ID" value="KFD46105.1"/>
    <property type="molecule type" value="Genomic_DNA"/>
</dbReference>
<dbReference type="Proteomes" id="UP000030764">
    <property type="component" value="Unassembled WGS sequence"/>
</dbReference>
<dbReference type="Proteomes" id="UP000030758">
    <property type="component" value="Unassembled WGS sequence"/>
</dbReference>
<dbReference type="AlphaFoldDB" id="A0A085LMA9"/>
<evidence type="ECO:0000313" key="2">
    <source>
        <dbReference type="EMBL" id="KFD60127.1"/>
    </source>
</evidence>
<name>A0A085LMA9_9BILA</name>
<reference evidence="1 3" key="1">
    <citation type="journal article" date="2014" name="Nat. Genet.">
        <title>Genome and transcriptome of the porcine whipworm Trichuris suis.</title>
        <authorList>
            <person name="Jex A.R."/>
            <person name="Nejsum P."/>
            <person name="Schwarz E.M."/>
            <person name="Hu L."/>
            <person name="Young N.D."/>
            <person name="Hall R.S."/>
            <person name="Korhonen P.K."/>
            <person name="Liao S."/>
            <person name="Thamsborg S."/>
            <person name="Xia J."/>
            <person name="Xu P."/>
            <person name="Wang S."/>
            <person name="Scheerlinck J.P."/>
            <person name="Hofmann A."/>
            <person name="Sternberg P.W."/>
            <person name="Wang J."/>
            <person name="Gasser R.B."/>
        </authorList>
    </citation>
    <scope>NUCLEOTIDE SEQUENCE [LARGE SCALE GENOMIC DNA]</scope>
    <source>
        <strain evidence="2">DCEP-RM93F</strain>
        <strain evidence="1">DCEP-RM93M</strain>
    </source>
</reference>
<keyword evidence="3" id="KW-1185">Reference proteome</keyword>
<proteinExistence type="predicted"/>
<organism evidence="1 3">
    <name type="scientific">Trichuris suis</name>
    <name type="common">pig whipworm</name>
    <dbReference type="NCBI Taxonomy" id="68888"/>
    <lineage>
        <taxon>Eukaryota</taxon>
        <taxon>Metazoa</taxon>
        <taxon>Ecdysozoa</taxon>
        <taxon>Nematoda</taxon>
        <taxon>Enoplea</taxon>
        <taxon>Dorylaimia</taxon>
        <taxon>Trichinellida</taxon>
        <taxon>Trichuridae</taxon>
        <taxon>Trichuris</taxon>
    </lineage>
</organism>